<evidence type="ECO:0000256" key="9">
    <source>
        <dbReference type="ARBA" id="ARBA00023146"/>
    </source>
</evidence>
<keyword evidence="9 11" id="KW-0030">Aminoacyl-tRNA synthetase</keyword>
<dbReference type="InterPro" id="IPR015944">
    <property type="entry name" value="Gly-tRNA-synth_bsu"/>
</dbReference>
<dbReference type="Proteomes" id="UP000095347">
    <property type="component" value="Unassembled WGS sequence"/>
</dbReference>
<dbReference type="GO" id="GO:0004820">
    <property type="term" value="F:glycine-tRNA ligase activity"/>
    <property type="evidence" value="ECO:0007669"/>
    <property type="project" value="UniProtKB-UniRule"/>
</dbReference>
<evidence type="ECO:0000313" key="13">
    <source>
        <dbReference type="EMBL" id="OEJ65701.1"/>
    </source>
</evidence>
<comment type="subcellular location">
    <subcellularLocation>
        <location evidence="1 11">Cytoplasm</location>
    </subcellularLocation>
</comment>
<dbReference type="GO" id="GO:0005524">
    <property type="term" value="F:ATP binding"/>
    <property type="evidence" value="ECO:0007669"/>
    <property type="project" value="UniProtKB-UniRule"/>
</dbReference>
<dbReference type="NCBIfam" id="TIGR00211">
    <property type="entry name" value="glyS"/>
    <property type="match status" value="1"/>
</dbReference>
<dbReference type="PROSITE" id="PS50861">
    <property type="entry name" value="AA_TRNA_LIGASE_II_GLYAB"/>
    <property type="match status" value="1"/>
</dbReference>
<evidence type="ECO:0000256" key="1">
    <source>
        <dbReference type="ARBA" id="ARBA00004496"/>
    </source>
</evidence>
<protein>
    <recommendedName>
        <fullName evidence="11">Glycine--tRNA ligase beta subunit</fullName>
        <ecNumber evidence="11">6.1.1.14</ecNumber>
    </recommendedName>
    <alternativeName>
        <fullName evidence="11">Glycyl-tRNA synthetase beta subunit</fullName>
        <shortName evidence="11">GlyRS</shortName>
    </alternativeName>
</protein>
<evidence type="ECO:0000256" key="3">
    <source>
        <dbReference type="ARBA" id="ARBA00011209"/>
    </source>
</evidence>
<evidence type="ECO:0000313" key="14">
    <source>
        <dbReference type="Proteomes" id="UP000095347"/>
    </source>
</evidence>
<evidence type="ECO:0000256" key="4">
    <source>
        <dbReference type="ARBA" id="ARBA00022490"/>
    </source>
</evidence>
<proteinExistence type="inferred from homology"/>
<evidence type="ECO:0000256" key="11">
    <source>
        <dbReference type="HAMAP-Rule" id="MF_00255"/>
    </source>
</evidence>
<dbReference type="AlphaFoldDB" id="A0A1E5Q5M8"/>
<comment type="similarity">
    <text evidence="2 11">Belongs to the class-II aminoacyl-tRNA synthetase family.</text>
</comment>
<evidence type="ECO:0000256" key="6">
    <source>
        <dbReference type="ARBA" id="ARBA00022741"/>
    </source>
</evidence>
<dbReference type="PRINTS" id="PR01045">
    <property type="entry name" value="TRNASYNTHGB"/>
</dbReference>
<dbReference type="InterPro" id="IPR008909">
    <property type="entry name" value="DALR_anticod-bd"/>
</dbReference>
<gene>
    <name evidence="11" type="primary">glyS</name>
    <name evidence="13" type="ORF">BEN30_13735</name>
</gene>
<keyword evidence="8 11" id="KW-0648">Protein biosynthesis</keyword>
<dbReference type="InterPro" id="IPR006194">
    <property type="entry name" value="Gly-tRNA-synth_heterodimer"/>
</dbReference>
<sequence length="715" mass="77994">MAELLLELFSEEIPARMQATAAADLKRLVEDGLKKAGLDWTKSEAFVTPRRLALVIDGLPEKQPDVKDERKGPQVGAPEQALAGFVKSLGDMSLDDCEQRDVKGKMFYFAVIEKKGEPTLQVLPGLLDAAINALPWPKSMRWGAGTKRWVRPLHNILALFGGSVVPVTFEHCTANQHTFGHRFLNPGPIAVTNFADYRAKLMDAHVMLCPSERRAEIVSQAEKLAENAGLTLRPDEGLLQEVTGLIEWPVVLMGSIDAEFMEVPPEVLTTTMRINQKYFTVLNADGTLAPNFIVVANQMATDGGEAIVAGNERVLRARLSDAKFFWDQDRKTSLASRTPALKDIVFHAKLGTVDEKIDRVQALSADLCAYIPGADRDHVRSAARLAKADLVTGMVGEFPELQGVMGRYYALADGESLDVANAIAEHYSPVGPGDACPTAPVSVAVAMADKLDTLAGFWTIDEKPTGSKDPFALRRAALGVIRLIVENKLRIPLTDLFYKQHCLHVSNETGRRYIEKKKLLDDPDIRGGEVFAGAVGDTALPYDLLAFFADRLKVHLKGEGVRHDLIDAVFSLGGEDDLVRLLARVDALSAFVATDDGANLLAAHKRATNILRIEEKKDGASYQGTPNESAFVEDAERTLFQALKAAGATSKALVADEKFSDAMSALAQLRGPLDVFFEAVLVNADDKTVRENRLKLLSQIQSVMGEIADFSKIEG</sequence>
<dbReference type="STRING" id="28181.BEN30_13735"/>
<dbReference type="Pfam" id="PF05746">
    <property type="entry name" value="DALR_1"/>
    <property type="match status" value="1"/>
</dbReference>
<keyword evidence="5 11" id="KW-0436">Ligase</keyword>
<evidence type="ECO:0000259" key="12">
    <source>
        <dbReference type="Pfam" id="PF05746"/>
    </source>
</evidence>
<dbReference type="HAMAP" id="MF_00255">
    <property type="entry name" value="Gly_tRNA_synth_beta"/>
    <property type="match status" value="1"/>
</dbReference>
<dbReference type="SUPFAM" id="SSF109604">
    <property type="entry name" value="HD-domain/PDEase-like"/>
    <property type="match status" value="1"/>
</dbReference>
<comment type="subunit">
    <text evidence="3 11">Tetramer of two alpha and two beta subunits.</text>
</comment>
<dbReference type="PANTHER" id="PTHR30075">
    <property type="entry name" value="GLYCYL-TRNA SYNTHETASE"/>
    <property type="match status" value="1"/>
</dbReference>
<accession>A0A1E5Q5M8</accession>
<evidence type="ECO:0000256" key="7">
    <source>
        <dbReference type="ARBA" id="ARBA00022840"/>
    </source>
</evidence>
<feature type="domain" description="DALR anticodon binding" evidence="12">
    <location>
        <begin position="601"/>
        <end position="707"/>
    </location>
</feature>
<dbReference type="Pfam" id="PF02092">
    <property type="entry name" value="tRNA_synt_2f"/>
    <property type="match status" value="1"/>
</dbReference>
<reference evidence="14" key="1">
    <citation type="submission" date="2016-07" db="EMBL/GenBank/DDBJ databases">
        <authorList>
            <person name="Florea S."/>
            <person name="Webb J.S."/>
            <person name="Jaromczyk J."/>
            <person name="Schardl C.L."/>
        </authorList>
    </citation>
    <scope>NUCLEOTIDE SEQUENCE [LARGE SCALE GENOMIC DNA]</scope>
    <source>
        <strain evidence="14">MV-1</strain>
    </source>
</reference>
<keyword evidence="7 11" id="KW-0067">ATP-binding</keyword>
<dbReference type="GO" id="GO:0005829">
    <property type="term" value="C:cytosol"/>
    <property type="evidence" value="ECO:0007669"/>
    <property type="project" value="TreeGrafter"/>
</dbReference>
<keyword evidence="14" id="KW-1185">Reference proteome</keyword>
<comment type="catalytic activity">
    <reaction evidence="10 11">
        <text>tRNA(Gly) + glycine + ATP = glycyl-tRNA(Gly) + AMP + diphosphate</text>
        <dbReference type="Rhea" id="RHEA:16013"/>
        <dbReference type="Rhea" id="RHEA-COMP:9664"/>
        <dbReference type="Rhea" id="RHEA-COMP:9683"/>
        <dbReference type="ChEBI" id="CHEBI:30616"/>
        <dbReference type="ChEBI" id="CHEBI:33019"/>
        <dbReference type="ChEBI" id="CHEBI:57305"/>
        <dbReference type="ChEBI" id="CHEBI:78442"/>
        <dbReference type="ChEBI" id="CHEBI:78522"/>
        <dbReference type="ChEBI" id="CHEBI:456215"/>
        <dbReference type="EC" id="6.1.1.14"/>
    </reaction>
</comment>
<dbReference type="EC" id="6.1.1.14" evidence="11"/>
<dbReference type="EMBL" id="MCGG01000046">
    <property type="protein sequence ID" value="OEJ65701.1"/>
    <property type="molecule type" value="Genomic_DNA"/>
</dbReference>
<evidence type="ECO:0000256" key="8">
    <source>
        <dbReference type="ARBA" id="ARBA00022917"/>
    </source>
</evidence>
<organism evidence="13 14">
    <name type="scientific">Magnetovibrio blakemorei</name>
    <dbReference type="NCBI Taxonomy" id="28181"/>
    <lineage>
        <taxon>Bacteria</taxon>
        <taxon>Pseudomonadati</taxon>
        <taxon>Pseudomonadota</taxon>
        <taxon>Alphaproteobacteria</taxon>
        <taxon>Rhodospirillales</taxon>
        <taxon>Magnetovibrionaceae</taxon>
        <taxon>Magnetovibrio</taxon>
    </lineage>
</organism>
<dbReference type="GO" id="GO:0006420">
    <property type="term" value="P:arginyl-tRNA aminoacylation"/>
    <property type="evidence" value="ECO:0007669"/>
    <property type="project" value="InterPro"/>
</dbReference>
<dbReference type="GO" id="GO:0006426">
    <property type="term" value="P:glycyl-tRNA aminoacylation"/>
    <property type="evidence" value="ECO:0007669"/>
    <property type="project" value="UniProtKB-UniRule"/>
</dbReference>
<keyword evidence="4 11" id="KW-0963">Cytoplasm</keyword>
<evidence type="ECO:0000256" key="2">
    <source>
        <dbReference type="ARBA" id="ARBA00008226"/>
    </source>
</evidence>
<dbReference type="RefSeq" id="WP_069958638.1">
    <property type="nucleotide sequence ID" value="NZ_MCGG01000046.1"/>
</dbReference>
<dbReference type="OrthoDB" id="9775440at2"/>
<dbReference type="GO" id="GO:0004814">
    <property type="term" value="F:arginine-tRNA ligase activity"/>
    <property type="evidence" value="ECO:0007669"/>
    <property type="project" value="InterPro"/>
</dbReference>
<keyword evidence="6 11" id="KW-0547">Nucleotide-binding</keyword>
<dbReference type="PANTHER" id="PTHR30075:SF2">
    <property type="entry name" value="GLYCINE--TRNA LIGASE, CHLOROPLASTIC_MITOCHONDRIAL 2"/>
    <property type="match status" value="1"/>
</dbReference>
<evidence type="ECO:0000256" key="10">
    <source>
        <dbReference type="ARBA" id="ARBA00047937"/>
    </source>
</evidence>
<name>A0A1E5Q5M8_9PROT</name>
<comment type="caution">
    <text evidence="13">The sequence shown here is derived from an EMBL/GenBank/DDBJ whole genome shotgun (WGS) entry which is preliminary data.</text>
</comment>
<evidence type="ECO:0000256" key="5">
    <source>
        <dbReference type="ARBA" id="ARBA00022598"/>
    </source>
</evidence>